<protein>
    <submittedName>
        <fullName evidence="9">Glycoside hydrolase family 2 TIM barrel-domain containing protein</fullName>
    </submittedName>
</protein>
<dbReference type="PANTHER" id="PTHR42732">
    <property type="entry name" value="BETA-GALACTOSIDASE"/>
    <property type="match status" value="1"/>
</dbReference>
<dbReference type="RefSeq" id="WP_308992553.1">
    <property type="nucleotide sequence ID" value="NZ_CP155618.1"/>
</dbReference>
<dbReference type="KEGG" id="mlil:QLS71_013555"/>
<dbReference type="InterPro" id="IPR006101">
    <property type="entry name" value="Glyco_hydro_2"/>
</dbReference>
<reference evidence="9" key="1">
    <citation type="submission" date="2024-04" db="EMBL/GenBank/DDBJ databases">
        <title>Mariniflexile litorale, isolated from the shallow sediments of the Sea of Japan.</title>
        <authorList>
            <person name="Romanenko L."/>
            <person name="Isaeva M."/>
        </authorList>
    </citation>
    <scope>NUCLEOTIDE SEQUENCE [LARGE SCALE GENOMIC DNA]</scope>
    <source>
        <strain evidence="9">KMM 9835</strain>
    </source>
</reference>
<dbReference type="Pfam" id="PF02837">
    <property type="entry name" value="Glyco_hydro_2_N"/>
    <property type="match status" value="1"/>
</dbReference>
<dbReference type="InterPro" id="IPR013783">
    <property type="entry name" value="Ig-like_fold"/>
</dbReference>
<dbReference type="Pfam" id="PF00703">
    <property type="entry name" value="Glyco_hydro_2"/>
    <property type="match status" value="1"/>
</dbReference>
<dbReference type="PANTHER" id="PTHR42732:SF1">
    <property type="entry name" value="BETA-MANNOSIDASE"/>
    <property type="match status" value="1"/>
</dbReference>
<dbReference type="GO" id="GO:0005975">
    <property type="term" value="P:carbohydrate metabolic process"/>
    <property type="evidence" value="ECO:0007669"/>
    <property type="project" value="InterPro"/>
</dbReference>
<dbReference type="EMBL" id="CP155618">
    <property type="protein sequence ID" value="XBL13344.1"/>
    <property type="molecule type" value="Genomic_DNA"/>
</dbReference>
<dbReference type="InterPro" id="IPR051913">
    <property type="entry name" value="GH2_Domain-Containing"/>
</dbReference>
<dbReference type="InterPro" id="IPR006102">
    <property type="entry name" value="Ig-like_GH2"/>
</dbReference>
<feature type="domain" description="Glycosyl hydrolases family 2 sugar binding" evidence="7">
    <location>
        <begin position="66"/>
        <end position="169"/>
    </location>
</feature>
<keyword evidence="3 4" id="KW-0326">Glycosidase</keyword>
<evidence type="ECO:0000256" key="1">
    <source>
        <dbReference type="ARBA" id="ARBA00007401"/>
    </source>
</evidence>
<dbReference type="PROSITE" id="PS00719">
    <property type="entry name" value="GLYCOSYL_HYDROL_F2_1"/>
    <property type="match status" value="1"/>
</dbReference>
<feature type="domain" description="Glycoside hydrolase family 2 immunoglobulin-like beta-sandwich" evidence="5">
    <location>
        <begin position="189"/>
        <end position="289"/>
    </location>
</feature>
<dbReference type="InterPro" id="IPR023230">
    <property type="entry name" value="Glyco_hydro_2_CS"/>
</dbReference>
<evidence type="ECO:0000313" key="10">
    <source>
        <dbReference type="Proteomes" id="UP001224325"/>
    </source>
</evidence>
<evidence type="ECO:0000259" key="8">
    <source>
        <dbReference type="Pfam" id="PF11721"/>
    </source>
</evidence>
<dbReference type="SUPFAM" id="SSF49785">
    <property type="entry name" value="Galactose-binding domain-like"/>
    <property type="match status" value="1"/>
</dbReference>
<dbReference type="InterPro" id="IPR036156">
    <property type="entry name" value="Beta-gal/glucu_dom_sf"/>
</dbReference>
<evidence type="ECO:0000259" key="5">
    <source>
        <dbReference type="Pfam" id="PF00703"/>
    </source>
</evidence>
<dbReference type="PRINTS" id="PR00132">
    <property type="entry name" value="GLHYDRLASE2"/>
</dbReference>
<dbReference type="InterPro" id="IPR008979">
    <property type="entry name" value="Galactose-bd-like_sf"/>
</dbReference>
<keyword evidence="2 4" id="KW-0378">Hydrolase</keyword>
<dbReference type="Pfam" id="PF02836">
    <property type="entry name" value="Glyco_hydro_2_C"/>
    <property type="match status" value="1"/>
</dbReference>
<dbReference type="Gene3D" id="2.60.120.260">
    <property type="entry name" value="Galactose-binding domain-like"/>
    <property type="match status" value="1"/>
</dbReference>
<keyword evidence="10" id="KW-1185">Reference proteome</keyword>
<evidence type="ECO:0000259" key="7">
    <source>
        <dbReference type="Pfam" id="PF02837"/>
    </source>
</evidence>
<dbReference type="InterPro" id="IPR017853">
    <property type="entry name" value="GH"/>
</dbReference>
<feature type="domain" description="Malectin" evidence="8">
    <location>
        <begin position="696"/>
        <end position="848"/>
    </location>
</feature>
<evidence type="ECO:0000256" key="2">
    <source>
        <dbReference type="ARBA" id="ARBA00022801"/>
    </source>
</evidence>
<evidence type="ECO:0000313" key="9">
    <source>
        <dbReference type="EMBL" id="XBL13344.1"/>
    </source>
</evidence>
<dbReference type="GO" id="GO:0004553">
    <property type="term" value="F:hydrolase activity, hydrolyzing O-glycosyl compounds"/>
    <property type="evidence" value="ECO:0007669"/>
    <property type="project" value="InterPro"/>
</dbReference>
<proteinExistence type="inferred from homology"/>
<comment type="similarity">
    <text evidence="1 4">Belongs to the glycosyl hydrolase 2 family.</text>
</comment>
<evidence type="ECO:0000256" key="3">
    <source>
        <dbReference type="ARBA" id="ARBA00023295"/>
    </source>
</evidence>
<accession>A0AAU7EBA0</accession>
<dbReference type="Proteomes" id="UP001224325">
    <property type="component" value="Chromosome"/>
</dbReference>
<dbReference type="InterPro" id="IPR021720">
    <property type="entry name" value="Malectin_dom"/>
</dbReference>
<dbReference type="Gene3D" id="3.20.20.80">
    <property type="entry name" value="Glycosidases"/>
    <property type="match status" value="1"/>
</dbReference>
<organism evidence="9 10">
    <name type="scientific">Mariniflexile litorale</name>
    <dbReference type="NCBI Taxonomy" id="3045158"/>
    <lineage>
        <taxon>Bacteria</taxon>
        <taxon>Pseudomonadati</taxon>
        <taxon>Bacteroidota</taxon>
        <taxon>Flavobacteriia</taxon>
        <taxon>Flavobacteriales</taxon>
        <taxon>Flavobacteriaceae</taxon>
        <taxon>Mariniflexile</taxon>
    </lineage>
</organism>
<feature type="domain" description="Glycoside hydrolase family 2 catalytic" evidence="6">
    <location>
        <begin position="297"/>
        <end position="598"/>
    </location>
</feature>
<name>A0AAU7EBA0_9FLAO</name>
<dbReference type="InterPro" id="IPR006104">
    <property type="entry name" value="Glyco_hydro_2_N"/>
</dbReference>
<dbReference type="AlphaFoldDB" id="A0AAU7EBA0"/>
<evidence type="ECO:0000256" key="4">
    <source>
        <dbReference type="RuleBase" id="RU361154"/>
    </source>
</evidence>
<evidence type="ECO:0000259" key="6">
    <source>
        <dbReference type="Pfam" id="PF02836"/>
    </source>
</evidence>
<dbReference type="Gene3D" id="2.60.40.10">
    <property type="entry name" value="Immunoglobulins"/>
    <property type="match status" value="1"/>
</dbReference>
<sequence>MKSTIFFKTKYITIAALCIVYSLKNFSQQTIINSGWQFSENQTTWETVNLPHTWNLLDAFDDKPGYRQGFGYYKKQVFIPSEEKNNIHYLKFNAVNQEAIVFVNGQKIGNHKGGYTAFNFDISAFVNYDAYNLIEVTVDNSYNENIPPLDADFTFYGGIYRDVELISLPKQHFSLDDFASDGFYINYYNISEEKAGVELTSILNNKASINLKTKLRLDLFDAEGNVAKTRTETLKLPAETSNEFKIKLPEVYSPKLWSPETPYLYQLKLVLMDENEHILDSKSVNIGFRWASIDAEKGFFLNGKPIKLIGVNRHQDYEGYGNAVPLELQKKDIQLIKEMGANLLRNAHYPQSRELYEMCDKLGILVWTEIPVVNKVTDSEAFFDICINMQKEHIKQYYNYPSVVMFGYMNEIFLRLAFDNKSTLEEKNQLKKASLKLANHLENLTRKLAPNHITVMACHLNDVYNETGIADIPMLLGWNLYFGWYDKDIPDLGDFLDDQHKRYPKRSLLLSEYGPGADVRVYTRTPKKFDFSTEYQAKLHQSYFQQIIERPFMTGMTAWNFADFGSEFRGDAIPHVNQKGLVNYDRTPKEIYYWYKSVLDKNRPFLHIATHYLSGLTLFGNETYPIQIYSNQKTASVFLNDKKFEDIIFNEGFETINMLFVNGINQIKVISEGVSDTKNVEVLRIDALDFNNFNRLGINMGSHFYFTDETKGITFVPDQPYIKGWYGYANGEPFGMSKDKNQGIPHDIKNSTSEPLFQTMLEGCTSYKIDVPKGKYKVSLYFVEPQIKPIDNIYNLSKTSTETDVKNQRIFDVYLNDKLIQKQFNMAKEYHEKYGITITNNINVNRNEGLTISLQPIEGRPVISGVLIEKLD</sequence>
<gene>
    <name evidence="9" type="ORF">QLS71_013555</name>
</gene>
<dbReference type="Gene3D" id="2.60.120.430">
    <property type="entry name" value="Galactose-binding lectin"/>
    <property type="match status" value="1"/>
</dbReference>
<dbReference type="SUPFAM" id="SSF49303">
    <property type="entry name" value="beta-Galactosidase/glucuronidase domain"/>
    <property type="match status" value="1"/>
</dbReference>
<dbReference type="InterPro" id="IPR006103">
    <property type="entry name" value="Glyco_hydro_2_cat"/>
</dbReference>
<dbReference type="Pfam" id="PF11721">
    <property type="entry name" value="Malectin"/>
    <property type="match status" value="1"/>
</dbReference>
<dbReference type="SUPFAM" id="SSF51445">
    <property type="entry name" value="(Trans)glycosidases"/>
    <property type="match status" value="1"/>
</dbReference>